<dbReference type="EMBL" id="QRUP01000003">
    <property type="protein sequence ID" value="RGR75839.1"/>
    <property type="molecule type" value="Genomic_DNA"/>
</dbReference>
<dbReference type="AlphaFoldDB" id="A0A412G4Y7"/>
<protein>
    <submittedName>
        <fullName evidence="1">Uncharacterized protein</fullName>
    </submittedName>
</protein>
<organism evidence="1 2">
    <name type="scientific">Holdemania filiformis</name>
    <dbReference type="NCBI Taxonomy" id="61171"/>
    <lineage>
        <taxon>Bacteria</taxon>
        <taxon>Bacillati</taxon>
        <taxon>Bacillota</taxon>
        <taxon>Erysipelotrichia</taxon>
        <taxon>Erysipelotrichales</taxon>
        <taxon>Erysipelotrichaceae</taxon>
        <taxon>Holdemania</taxon>
    </lineage>
</organism>
<gene>
    <name evidence="1" type="ORF">DWY25_03640</name>
</gene>
<dbReference type="Proteomes" id="UP000284178">
    <property type="component" value="Unassembled WGS sequence"/>
</dbReference>
<evidence type="ECO:0000313" key="1">
    <source>
        <dbReference type="EMBL" id="RGR75839.1"/>
    </source>
</evidence>
<accession>A0A412G4Y7</accession>
<proteinExistence type="predicted"/>
<comment type="caution">
    <text evidence="1">The sequence shown here is derived from an EMBL/GenBank/DDBJ whole genome shotgun (WGS) entry which is preliminary data.</text>
</comment>
<keyword evidence="2" id="KW-1185">Reference proteome</keyword>
<reference evidence="1 2" key="1">
    <citation type="submission" date="2018-08" db="EMBL/GenBank/DDBJ databases">
        <title>A genome reference for cultivated species of the human gut microbiota.</title>
        <authorList>
            <person name="Zou Y."/>
            <person name="Xue W."/>
            <person name="Luo G."/>
        </authorList>
    </citation>
    <scope>NUCLEOTIDE SEQUENCE [LARGE SCALE GENOMIC DNA]</scope>
    <source>
        <strain evidence="1 2">AF24-29</strain>
    </source>
</reference>
<evidence type="ECO:0000313" key="2">
    <source>
        <dbReference type="Proteomes" id="UP000284178"/>
    </source>
</evidence>
<name>A0A412G4Y7_9FIRM</name>
<sequence>MGAAIYIQFSIFHDLYPYSGPQLKAALEQQAICHTRNSLALSLNLCFMIFVTSRFFDGAGVQQDGSQV</sequence>